<reference evidence="1" key="2">
    <citation type="submission" date="2021-04" db="EMBL/GenBank/DDBJ databases">
        <authorList>
            <person name="Gilroy R."/>
        </authorList>
    </citation>
    <scope>NUCLEOTIDE SEQUENCE</scope>
    <source>
        <strain evidence="1">5933</strain>
    </source>
</reference>
<evidence type="ECO:0000313" key="1">
    <source>
        <dbReference type="EMBL" id="HJC73126.1"/>
    </source>
</evidence>
<sequence>MTELEKIVYAKSYIEKLANGVNPLTDQVVSDMDVINNVRISRCLFYVSDLLRQILDNDGISHKKSRIPKKPFYLGHEARKGFRYSKMPIPVSEITRRINELISDEDMTKLNYKHILNWLFEIGALHFVSDDEGKMTRQPISTGLHLGIHIEKRLGARGTYHVIVYDEIGQQFILDHLDDIIEYNKAHKSVGL</sequence>
<dbReference type="EMBL" id="DWWA01000052">
    <property type="protein sequence ID" value="HJC73126.1"/>
    <property type="molecule type" value="Genomic_DNA"/>
</dbReference>
<reference evidence="1" key="1">
    <citation type="journal article" date="2021" name="PeerJ">
        <title>Extensive microbial diversity within the chicken gut microbiome revealed by metagenomics and culture.</title>
        <authorList>
            <person name="Gilroy R."/>
            <person name="Ravi A."/>
            <person name="Getino M."/>
            <person name="Pursley I."/>
            <person name="Horton D.L."/>
            <person name="Alikhan N.F."/>
            <person name="Baker D."/>
            <person name="Gharbi K."/>
            <person name="Hall N."/>
            <person name="Watson M."/>
            <person name="Adriaenssens E.M."/>
            <person name="Foster-Nyarko E."/>
            <person name="Jarju S."/>
            <person name="Secka A."/>
            <person name="Antonio M."/>
            <person name="Oren A."/>
            <person name="Chaudhuri R.R."/>
            <person name="La Ragione R."/>
            <person name="Hildebrand F."/>
            <person name="Pallen M.J."/>
        </authorList>
    </citation>
    <scope>NUCLEOTIDE SEQUENCE</scope>
    <source>
        <strain evidence="1">5933</strain>
    </source>
</reference>
<proteinExistence type="predicted"/>
<organism evidence="1 2">
    <name type="scientific">Candidatus Ruthenibacterium merdavium</name>
    <dbReference type="NCBI Taxonomy" id="2838752"/>
    <lineage>
        <taxon>Bacteria</taxon>
        <taxon>Bacillati</taxon>
        <taxon>Bacillota</taxon>
        <taxon>Clostridia</taxon>
        <taxon>Eubacteriales</taxon>
        <taxon>Oscillospiraceae</taxon>
        <taxon>Ruthenibacterium</taxon>
    </lineage>
</organism>
<protein>
    <submittedName>
        <fullName evidence="1">Uncharacterized protein</fullName>
    </submittedName>
</protein>
<dbReference type="Proteomes" id="UP000823918">
    <property type="component" value="Unassembled WGS sequence"/>
</dbReference>
<accession>A0A9D2Q653</accession>
<gene>
    <name evidence="1" type="ORF">H9698_10110</name>
</gene>
<comment type="caution">
    <text evidence="1">The sequence shown here is derived from an EMBL/GenBank/DDBJ whole genome shotgun (WGS) entry which is preliminary data.</text>
</comment>
<evidence type="ECO:0000313" key="2">
    <source>
        <dbReference type="Proteomes" id="UP000823918"/>
    </source>
</evidence>
<name>A0A9D2Q653_9FIRM</name>
<dbReference type="AlphaFoldDB" id="A0A9D2Q653"/>